<keyword evidence="1" id="KW-0472">Membrane</keyword>
<dbReference type="AlphaFoldDB" id="A0A6J4R1T6"/>
<accession>A0A6J4R1T6</accession>
<proteinExistence type="predicted"/>
<dbReference type="Pfam" id="PF00561">
    <property type="entry name" value="Abhydrolase_1"/>
    <property type="match status" value="1"/>
</dbReference>
<organism evidence="3">
    <name type="scientific">uncultured Rubrobacteraceae bacterium</name>
    <dbReference type="NCBI Taxonomy" id="349277"/>
    <lineage>
        <taxon>Bacteria</taxon>
        <taxon>Bacillati</taxon>
        <taxon>Actinomycetota</taxon>
        <taxon>Rubrobacteria</taxon>
        <taxon>Rubrobacterales</taxon>
        <taxon>Rubrobacteraceae</taxon>
        <taxon>environmental samples</taxon>
    </lineage>
</organism>
<dbReference type="InterPro" id="IPR000073">
    <property type="entry name" value="AB_hydrolase_1"/>
</dbReference>
<sequence>MRVKDSAERYSGRRLRRAIYLVLLAAVIGLCISYWSWVDAQVRAVVVISSVFDAPVLTPAVEAVGEEPRFSDSRVAGDPSLVVRPAGEGPWPAIFLVNGAVQEGRKLPEVRNLAEGLARAGYLVVVPDLPGLTEARITPQTADATAQVAREISIMPDTRGGKVALVGVSTGATLALLAAEDPALRGKVSIVAGVAPYSNIRTVLNVATTGHYRRPTGELASYEADPFLSYVVARSLVAALPPDKDKRTLAAELESAGRKSPDPLSGFRSLQTDDFGPAARSVVGLLTNRDPERFDALYAALPDETRNDLEELSPLAGTGRVRVPVELATGPHDKYFPPSQSYGLERIAPERRVTVTAALDHAKLDVSLGDVPAFATFDAFVVRSLRTARAND</sequence>
<evidence type="ECO:0000259" key="2">
    <source>
        <dbReference type="Pfam" id="PF00561"/>
    </source>
</evidence>
<dbReference type="Gene3D" id="3.40.50.1820">
    <property type="entry name" value="alpha/beta hydrolase"/>
    <property type="match status" value="1"/>
</dbReference>
<keyword evidence="1" id="KW-1133">Transmembrane helix</keyword>
<dbReference type="EMBL" id="CADCVF010000039">
    <property type="protein sequence ID" value="CAA9457458.1"/>
    <property type="molecule type" value="Genomic_DNA"/>
</dbReference>
<keyword evidence="1" id="KW-0812">Transmembrane</keyword>
<feature type="transmembrane region" description="Helical" evidence="1">
    <location>
        <begin position="18"/>
        <end position="37"/>
    </location>
</feature>
<evidence type="ECO:0000313" key="3">
    <source>
        <dbReference type="EMBL" id="CAA9457458.1"/>
    </source>
</evidence>
<feature type="domain" description="AB hydrolase-1" evidence="2">
    <location>
        <begin position="93"/>
        <end position="356"/>
    </location>
</feature>
<evidence type="ECO:0000256" key="1">
    <source>
        <dbReference type="SAM" id="Phobius"/>
    </source>
</evidence>
<dbReference type="InterPro" id="IPR029058">
    <property type="entry name" value="AB_hydrolase_fold"/>
</dbReference>
<reference evidence="3" key="1">
    <citation type="submission" date="2020-02" db="EMBL/GenBank/DDBJ databases">
        <authorList>
            <person name="Meier V. D."/>
        </authorList>
    </citation>
    <scope>NUCLEOTIDE SEQUENCE</scope>
    <source>
        <strain evidence="3">AVDCRST_MAG58</strain>
    </source>
</reference>
<protein>
    <recommendedName>
        <fullName evidence="2">AB hydrolase-1 domain-containing protein</fullName>
    </recommendedName>
</protein>
<name>A0A6J4R1T6_9ACTN</name>
<dbReference type="SUPFAM" id="SSF53474">
    <property type="entry name" value="alpha/beta-Hydrolases"/>
    <property type="match status" value="1"/>
</dbReference>
<dbReference type="GO" id="GO:0003824">
    <property type="term" value="F:catalytic activity"/>
    <property type="evidence" value="ECO:0007669"/>
    <property type="project" value="UniProtKB-ARBA"/>
</dbReference>
<gene>
    <name evidence="3" type="ORF">AVDCRST_MAG58-1717</name>
</gene>